<dbReference type="CDD" id="cd01166">
    <property type="entry name" value="KdgK"/>
    <property type="match status" value="1"/>
</dbReference>
<keyword evidence="3" id="KW-0547">Nucleotide-binding</keyword>
<keyword evidence="5" id="KW-0067">ATP-binding</keyword>
<keyword evidence="9" id="KW-1185">Reference proteome</keyword>
<dbReference type="GO" id="GO:0008865">
    <property type="term" value="F:fructokinase activity"/>
    <property type="evidence" value="ECO:0007669"/>
    <property type="project" value="UniProtKB-ARBA"/>
</dbReference>
<dbReference type="EMBL" id="BA000028">
    <property type="protein sequence ID" value="BAC14169.1"/>
    <property type="molecule type" value="Genomic_DNA"/>
</dbReference>
<dbReference type="Gene3D" id="3.40.1190.20">
    <property type="match status" value="1"/>
</dbReference>
<dbReference type="Proteomes" id="UP000000822">
    <property type="component" value="Chromosome"/>
</dbReference>
<dbReference type="InterPro" id="IPR002139">
    <property type="entry name" value="Ribo/fructo_kinase"/>
</dbReference>
<feature type="domain" description="Carbohydrate kinase PfkB" evidence="7">
    <location>
        <begin position="7"/>
        <end position="301"/>
    </location>
</feature>
<dbReference type="HOGENOM" id="CLU_027634_6_0_9"/>
<dbReference type="InterPro" id="IPR011611">
    <property type="entry name" value="PfkB_dom"/>
</dbReference>
<organism evidence="8 9">
    <name type="scientific">Oceanobacillus iheyensis (strain DSM 14371 / CIP 107618 / JCM 11309 / KCTC 3954 / HTE831)</name>
    <dbReference type="NCBI Taxonomy" id="221109"/>
    <lineage>
        <taxon>Bacteria</taxon>
        <taxon>Bacillati</taxon>
        <taxon>Bacillota</taxon>
        <taxon>Bacilli</taxon>
        <taxon>Bacillales</taxon>
        <taxon>Bacillaceae</taxon>
        <taxon>Oceanobacillus</taxon>
    </lineage>
</organism>
<dbReference type="InterPro" id="IPR029056">
    <property type="entry name" value="Ribokinase-like"/>
</dbReference>
<keyword evidence="2 6" id="KW-0808">Transferase</keyword>
<dbReference type="AlphaFoldDB" id="Q8EPA0"/>
<protein>
    <submittedName>
        <fullName evidence="8">2-keto-3-deoxygluconate kinase</fullName>
        <ecNumber evidence="8">2.7.1.45</ecNumber>
    </submittedName>
</protein>
<dbReference type="EC" id="2.7.1.45" evidence="8"/>
<dbReference type="Pfam" id="PF00294">
    <property type="entry name" value="PfkB"/>
    <property type="match status" value="1"/>
</dbReference>
<evidence type="ECO:0000256" key="2">
    <source>
        <dbReference type="ARBA" id="ARBA00022679"/>
    </source>
</evidence>
<dbReference type="GO" id="GO:0005524">
    <property type="term" value="F:ATP binding"/>
    <property type="evidence" value="ECO:0007669"/>
    <property type="project" value="UniProtKB-KW"/>
</dbReference>
<name>Q8EPA0_OCEIH</name>
<dbReference type="PANTHER" id="PTHR43085">
    <property type="entry name" value="HEXOKINASE FAMILY MEMBER"/>
    <property type="match status" value="1"/>
</dbReference>
<evidence type="ECO:0000256" key="1">
    <source>
        <dbReference type="ARBA" id="ARBA00010688"/>
    </source>
</evidence>
<dbReference type="InterPro" id="IPR050306">
    <property type="entry name" value="PfkB_Carbo_kinase"/>
</dbReference>
<comment type="similarity">
    <text evidence="1 6">Belongs to the carbohydrate kinase PfkB family.</text>
</comment>
<evidence type="ECO:0000256" key="4">
    <source>
        <dbReference type="ARBA" id="ARBA00022777"/>
    </source>
</evidence>
<dbReference type="KEGG" id="oih:OB2213"/>
<reference evidence="8 9" key="2">
    <citation type="journal article" date="2002" name="Nucleic Acids Res.">
        <title>Genome sequence of Oceanobacillus iheyensis isolated from the Iheya Ridge and its unexpected adaptive capabilities to extreme environments.</title>
        <authorList>
            <person name="Takami H."/>
            <person name="Takaki Y."/>
            <person name="Uchiyama I."/>
        </authorList>
    </citation>
    <scope>NUCLEOTIDE SEQUENCE [LARGE SCALE GENOMIC DNA]</scope>
    <source>
        <strain evidence="9">DSM 14371 / CIP 107618 / JCM 11309 / KCTC 3954 / HTE831</strain>
    </source>
</reference>
<evidence type="ECO:0000256" key="5">
    <source>
        <dbReference type="ARBA" id="ARBA00022840"/>
    </source>
</evidence>
<evidence type="ECO:0000313" key="9">
    <source>
        <dbReference type="Proteomes" id="UP000000822"/>
    </source>
</evidence>
<accession>Q8EPA0</accession>
<reference evidence="8 9" key="1">
    <citation type="journal article" date="2001" name="FEMS Microbiol. Lett.">
        <title>Oceanobacillus iheyensis gen. nov., sp. nov., a deep-sea extremely halotolerant and alkaliphilic species isolated from a depth of 1050 m on the Iheya Ridge.</title>
        <authorList>
            <person name="Lu J."/>
            <person name="Nogi Y."/>
            <person name="Takami H."/>
        </authorList>
    </citation>
    <scope>NUCLEOTIDE SEQUENCE [LARGE SCALE GENOMIC DNA]</scope>
    <source>
        <strain evidence="9">DSM 14371 / CIP 107618 / JCM 11309 / KCTC 3954 / HTE831</strain>
    </source>
</reference>
<sequence>MKRMDVIGIGETMVSLTPDKYGLIRQTSSFEPRVAGTETNTLIGLSRLGHNTGFISRLGEDELGAMVLKELRGENVDTKLIDLDPYHQTGLFLKEIINESDVHVYYYRQHSAASQMTRELLDESYISSASYLFITGITPAISESCKQTIFTAINMAKNNGVKIVFDPNIRKKLWSESEARQTLIEILKLSDIILPGISEGQFLLDSNDPEEIGKKCVDLGAELVVVKLGENGAYYCTSDHGDYVPSFPVKQVRDPVGAGDAFAAGLLSGLIDELSIEKAVERACITGGYATTYVGDYEGFPDKSRLERLTNLSTSEDVSR</sequence>
<dbReference type="PRINTS" id="PR00990">
    <property type="entry name" value="RIBOKINASE"/>
</dbReference>
<dbReference type="PhylomeDB" id="Q8EPA0"/>
<evidence type="ECO:0000256" key="3">
    <source>
        <dbReference type="ARBA" id="ARBA00022741"/>
    </source>
</evidence>
<dbReference type="InterPro" id="IPR002173">
    <property type="entry name" value="Carboh/pur_kinase_PfkB_CS"/>
</dbReference>
<dbReference type="GO" id="GO:0008673">
    <property type="term" value="F:2-dehydro-3-deoxygluconokinase activity"/>
    <property type="evidence" value="ECO:0007669"/>
    <property type="project" value="UniProtKB-EC"/>
</dbReference>
<dbReference type="SUPFAM" id="SSF53613">
    <property type="entry name" value="Ribokinase-like"/>
    <property type="match status" value="1"/>
</dbReference>
<proteinExistence type="inferred from homology"/>
<dbReference type="STRING" id="221109.gene:10734461"/>
<dbReference type="eggNOG" id="COG0524">
    <property type="taxonomic scope" value="Bacteria"/>
</dbReference>
<keyword evidence="4 6" id="KW-0418">Kinase</keyword>
<dbReference type="PANTHER" id="PTHR43085:SF1">
    <property type="entry name" value="PSEUDOURIDINE KINASE-RELATED"/>
    <property type="match status" value="1"/>
</dbReference>
<gene>
    <name evidence="8" type="primary">kdgK</name>
</gene>
<evidence type="ECO:0000313" key="8">
    <source>
        <dbReference type="EMBL" id="BAC14169.1"/>
    </source>
</evidence>
<dbReference type="PROSITE" id="PS00584">
    <property type="entry name" value="PFKB_KINASES_2"/>
    <property type="match status" value="1"/>
</dbReference>
<dbReference type="GO" id="GO:0006000">
    <property type="term" value="P:fructose metabolic process"/>
    <property type="evidence" value="ECO:0007669"/>
    <property type="project" value="UniProtKB-ARBA"/>
</dbReference>
<evidence type="ECO:0000259" key="7">
    <source>
        <dbReference type="Pfam" id="PF00294"/>
    </source>
</evidence>
<evidence type="ECO:0000256" key="6">
    <source>
        <dbReference type="RuleBase" id="RU003704"/>
    </source>
</evidence>